<accession>A0A124GRM7</accession>
<sequence length="151" mass="16086">MACAPFCNIAEDAFEILLEAGSDPDSKDINGETPLHMAARAGFSWGVRILAAGGLTDIIAKNNDGNTALHLAVLSGRGDMGDETIKELRKAGMDSSLVNNDGQSAMDLARELGEEETLTALSCELSEESDETESSEEESLDVRANLYRGTF</sequence>
<keyword evidence="1" id="KW-0677">Repeat</keyword>
<evidence type="ECO:0000256" key="2">
    <source>
        <dbReference type="ARBA" id="ARBA00023043"/>
    </source>
</evidence>
<feature type="repeat" description="ANK" evidence="3">
    <location>
        <begin position="64"/>
        <end position="100"/>
    </location>
</feature>
<dbReference type="GO" id="GO:0085020">
    <property type="term" value="P:protein K6-linked ubiquitination"/>
    <property type="evidence" value="ECO:0007669"/>
    <property type="project" value="TreeGrafter"/>
</dbReference>
<reference evidence="4 5" key="1">
    <citation type="submission" date="2015-10" db="EMBL/GenBank/DDBJ databases">
        <title>Genome sequencing of Penicillium freii.</title>
        <authorList>
            <person name="Nguyen H.D."/>
            <person name="Visagie C.M."/>
            <person name="Seifert K.A."/>
        </authorList>
    </citation>
    <scope>NUCLEOTIDE SEQUENCE [LARGE SCALE GENOMIC DNA]</scope>
    <source>
        <strain evidence="4 5">DAOM 242723</strain>
    </source>
</reference>
<dbReference type="PANTHER" id="PTHR24171">
    <property type="entry name" value="ANKYRIN REPEAT DOMAIN-CONTAINING PROTEIN 39-RELATED"/>
    <property type="match status" value="1"/>
</dbReference>
<dbReference type="STRING" id="48697.A0A124GRM7"/>
<name>A0A124GRM7_PENFR</name>
<dbReference type="EMBL" id="LLXE01000123">
    <property type="protein sequence ID" value="KUM61733.1"/>
    <property type="molecule type" value="Genomic_DNA"/>
</dbReference>
<dbReference type="Pfam" id="PF12796">
    <property type="entry name" value="Ank_2"/>
    <property type="match status" value="1"/>
</dbReference>
<proteinExistence type="predicted"/>
<dbReference type="AlphaFoldDB" id="A0A124GRM7"/>
<protein>
    <submittedName>
        <fullName evidence="4">Uncharacterized protein</fullName>
    </submittedName>
</protein>
<dbReference type="InterPro" id="IPR036770">
    <property type="entry name" value="Ankyrin_rpt-contain_sf"/>
</dbReference>
<dbReference type="PROSITE" id="PS50297">
    <property type="entry name" value="ANK_REP_REGION"/>
    <property type="match status" value="1"/>
</dbReference>
<keyword evidence="2 3" id="KW-0040">ANK repeat</keyword>
<dbReference type="PANTHER" id="PTHR24171:SF8">
    <property type="entry name" value="BRCA1-ASSOCIATED RING DOMAIN PROTEIN 1"/>
    <property type="match status" value="1"/>
</dbReference>
<dbReference type="SUPFAM" id="SSF48403">
    <property type="entry name" value="Ankyrin repeat"/>
    <property type="match status" value="1"/>
</dbReference>
<evidence type="ECO:0000313" key="4">
    <source>
        <dbReference type="EMBL" id="KUM61733.1"/>
    </source>
</evidence>
<dbReference type="GO" id="GO:0004842">
    <property type="term" value="F:ubiquitin-protein transferase activity"/>
    <property type="evidence" value="ECO:0007669"/>
    <property type="project" value="TreeGrafter"/>
</dbReference>
<evidence type="ECO:0000256" key="1">
    <source>
        <dbReference type="ARBA" id="ARBA00022737"/>
    </source>
</evidence>
<dbReference type="InterPro" id="IPR002110">
    <property type="entry name" value="Ankyrin_rpt"/>
</dbReference>
<gene>
    <name evidence="4" type="ORF">ACN42_g5389</name>
</gene>
<dbReference type="Gene3D" id="1.25.40.20">
    <property type="entry name" value="Ankyrin repeat-containing domain"/>
    <property type="match status" value="1"/>
</dbReference>
<comment type="caution">
    <text evidence="4">The sequence shown here is derived from an EMBL/GenBank/DDBJ whole genome shotgun (WGS) entry which is preliminary data.</text>
</comment>
<keyword evidence="5" id="KW-1185">Reference proteome</keyword>
<evidence type="ECO:0000313" key="5">
    <source>
        <dbReference type="Proteomes" id="UP000055045"/>
    </source>
</evidence>
<evidence type="ECO:0000256" key="3">
    <source>
        <dbReference type="PROSITE-ProRule" id="PRU00023"/>
    </source>
</evidence>
<organism evidence="4 5">
    <name type="scientific">Penicillium freii</name>
    <dbReference type="NCBI Taxonomy" id="48697"/>
    <lineage>
        <taxon>Eukaryota</taxon>
        <taxon>Fungi</taxon>
        <taxon>Dikarya</taxon>
        <taxon>Ascomycota</taxon>
        <taxon>Pezizomycotina</taxon>
        <taxon>Eurotiomycetes</taxon>
        <taxon>Eurotiomycetidae</taxon>
        <taxon>Eurotiales</taxon>
        <taxon>Aspergillaceae</taxon>
        <taxon>Penicillium</taxon>
    </lineage>
</organism>
<dbReference type="PROSITE" id="PS50088">
    <property type="entry name" value="ANK_REPEAT"/>
    <property type="match status" value="1"/>
</dbReference>
<dbReference type="Proteomes" id="UP000055045">
    <property type="component" value="Unassembled WGS sequence"/>
</dbReference>